<evidence type="ECO:0000256" key="4">
    <source>
        <dbReference type="SAM" id="SignalP"/>
    </source>
</evidence>
<dbReference type="Gene3D" id="2.60.120.1390">
    <property type="match status" value="3"/>
</dbReference>
<evidence type="ECO:0000256" key="1">
    <source>
        <dbReference type="ARBA" id="ARBA00022729"/>
    </source>
</evidence>
<dbReference type="InterPro" id="IPR028994">
    <property type="entry name" value="Integrin_alpha_N"/>
</dbReference>
<dbReference type="Gene3D" id="2.130.10.130">
    <property type="entry name" value="Integrin alpha, N-terminal"/>
    <property type="match status" value="1"/>
</dbReference>
<dbReference type="RefSeq" id="WP_133901447.1">
    <property type="nucleotide sequence ID" value="NZ_SOCP01000002.1"/>
</dbReference>
<dbReference type="SUPFAM" id="SSF49265">
    <property type="entry name" value="Fibronectin type III"/>
    <property type="match status" value="1"/>
</dbReference>
<dbReference type="InterPro" id="IPR013517">
    <property type="entry name" value="FG-GAP"/>
</dbReference>
<dbReference type="InterPro" id="IPR021345">
    <property type="entry name" value="DUF2961"/>
</dbReference>
<dbReference type="EMBL" id="SOCP01000002">
    <property type="protein sequence ID" value="TDV56177.1"/>
    <property type="molecule type" value="Genomic_DNA"/>
</dbReference>
<dbReference type="InterPro" id="IPR036116">
    <property type="entry name" value="FN3_sf"/>
</dbReference>
<dbReference type="Proteomes" id="UP000294927">
    <property type="component" value="Unassembled WGS sequence"/>
</dbReference>
<protein>
    <submittedName>
        <fullName evidence="6">FG-GAP repeat protein</fullName>
    </submittedName>
</protein>
<feature type="domain" description="Fibronectin type-III" evidence="5">
    <location>
        <begin position="659"/>
        <end position="756"/>
    </location>
</feature>
<dbReference type="SUPFAM" id="SSF69318">
    <property type="entry name" value="Integrin alpha N-terminal domain"/>
    <property type="match status" value="1"/>
</dbReference>
<dbReference type="Pfam" id="PF11175">
    <property type="entry name" value="DUF2961"/>
    <property type="match status" value="1"/>
</dbReference>
<keyword evidence="2" id="KW-0378">Hydrolase</keyword>
<dbReference type="AlphaFoldDB" id="A0A4R7W3I5"/>
<evidence type="ECO:0000256" key="2">
    <source>
        <dbReference type="ARBA" id="ARBA00023295"/>
    </source>
</evidence>
<dbReference type="OrthoDB" id="2518538at2"/>
<dbReference type="PANTHER" id="PTHR46580">
    <property type="entry name" value="SENSOR KINASE-RELATED"/>
    <property type="match status" value="1"/>
</dbReference>
<accession>A0A4R7W3I5</accession>
<dbReference type="Pfam" id="PF01839">
    <property type="entry name" value="FG-GAP"/>
    <property type="match status" value="1"/>
</dbReference>
<dbReference type="Gene3D" id="2.60.40.10">
    <property type="entry name" value="Immunoglobulins"/>
    <property type="match status" value="1"/>
</dbReference>
<feature type="chain" id="PRO_5038339094" evidence="4">
    <location>
        <begin position="25"/>
        <end position="1076"/>
    </location>
</feature>
<gene>
    <name evidence="6" type="ORF">CLV71_102243</name>
</gene>
<evidence type="ECO:0000259" key="5">
    <source>
        <dbReference type="PROSITE" id="PS50853"/>
    </source>
</evidence>
<evidence type="ECO:0000313" key="7">
    <source>
        <dbReference type="Proteomes" id="UP000294927"/>
    </source>
</evidence>
<keyword evidence="3" id="KW-0624">Polysaccharide degradation</keyword>
<evidence type="ECO:0000256" key="3">
    <source>
        <dbReference type="ARBA" id="ARBA00023326"/>
    </source>
</evidence>
<keyword evidence="1 4" id="KW-0732">Signal</keyword>
<name>A0A4R7W3I5_9PSEU</name>
<feature type="signal peptide" evidence="4">
    <location>
        <begin position="1"/>
        <end position="24"/>
    </location>
</feature>
<keyword evidence="3" id="KW-0119">Carbohydrate metabolism</keyword>
<organism evidence="6 7">
    <name type="scientific">Actinophytocola oryzae</name>
    <dbReference type="NCBI Taxonomy" id="502181"/>
    <lineage>
        <taxon>Bacteria</taxon>
        <taxon>Bacillati</taxon>
        <taxon>Actinomycetota</taxon>
        <taxon>Actinomycetes</taxon>
        <taxon>Pseudonocardiales</taxon>
        <taxon>Pseudonocardiaceae</taxon>
    </lineage>
</organism>
<dbReference type="Pfam" id="PF13517">
    <property type="entry name" value="FG-GAP_3"/>
    <property type="match status" value="1"/>
</dbReference>
<keyword evidence="2" id="KW-0326">Glycosidase</keyword>
<dbReference type="InterPro" id="IPR013783">
    <property type="entry name" value="Ig-like_fold"/>
</dbReference>
<dbReference type="GO" id="GO:0000272">
    <property type="term" value="P:polysaccharide catabolic process"/>
    <property type="evidence" value="ECO:0007669"/>
    <property type="project" value="UniProtKB-KW"/>
</dbReference>
<keyword evidence="7" id="KW-1185">Reference proteome</keyword>
<evidence type="ECO:0000313" key="6">
    <source>
        <dbReference type="EMBL" id="TDV56177.1"/>
    </source>
</evidence>
<sequence length="1076" mass="112658">MSRLVVLACLTLVALGLSVPTQTAAVTAAATSTGWDTYRRLDLLPDLTGAQTKQFSSFGRNGTNNDGFDGTYSCLRTNNGCVIAEDRGPGEIQSIWFTRDNGNVSATGNIRIVLDGVTVLDANLQRVVNGDLGAPFVWPLVTNADQTSGGVTIKVPMPYRDSMLVTTTNNPLFYHVGYRELTDATGVTRFDPADQATDVITKLRNAGRQDPKLAQPGATTVTATVSPNPTATLANLTGPGAITAVRIRVPDNLATEQNLDALRLRATFDGRTTVDSPLGQFFGSGLGERDVRSLMFAMDAAPGGWYSAWWVMPFANSATLAVTNTAGTAVTGLQAEITYAPDSRWTAALAPGGTSGYFTTQSRAGDTVVGRDWMLADQSGRGRFVGVTQVVRNAAASRFYLEGDERVYVDGSLTPQIHGTGTEDYYESGWYFNRGEYSGVFTGNAVHRVNASGCGGECDSMYRLQLGDSVSYTTGLRMGIEHGPQNDVPVFESSTAFLYTSPQIAGRVTDTITVGDAGSRAAHGYTESAATTQYALAGAYEGDDDVESVNGQVRATAGAVSFRLAVDPGNKGVRLRRTSDQSAAYQTAAVTVDGVAAGTWVQALGNNVQRWLDDDFTLPPALTSGRSSVTVRLTPSGPQWTAARYQALNLVGPFTDSSPPSGVGTPSIVGGRAHALTLTWTPATDDVAVAAYRVYASQDATVPVTAGNLVGTTTTPSFRHGPLPAKATRHYRVIAVDAAGNTGPASGVVGATTVVPTVSDVNGDRRDDAVLFTQGTDDDVFTAVSNGSAFGARTKAHDFFSIDGEVPLTGDVNGDGRADIITFTRGQAADVWVALANPDGTFGASAKWHDFFALDAEVPAVGDVDGDGRADIVTFTRGGAADVFVALSTGNGFGPGIKWHDNFAIGTERPAVGDFNGDGRADIVTFTGGAAADVYVALSSGAAFVGDGVKWHDSFAVGDELAGAADVDGDGRDDLVTFTRGDAADVYVSLSDGNRFVQTGWRWHDDFAGADQLPGLADVNGDGRADIVAFQRGSAEMGDVSVALSTTTGSFGPASLWHSDFGHVAEIPRPSLLAPR</sequence>
<dbReference type="GO" id="GO:0016798">
    <property type="term" value="F:hydrolase activity, acting on glycosyl bonds"/>
    <property type="evidence" value="ECO:0007669"/>
    <property type="project" value="UniProtKB-KW"/>
</dbReference>
<dbReference type="Gene3D" id="2.40.128.340">
    <property type="match status" value="1"/>
</dbReference>
<proteinExistence type="predicted"/>
<reference evidence="6 7" key="1">
    <citation type="submission" date="2019-03" db="EMBL/GenBank/DDBJ databases">
        <title>Genomic Encyclopedia of Archaeal and Bacterial Type Strains, Phase II (KMG-II): from individual species to whole genera.</title>
        <authorList>
            <person name="Goeker M."/>
        </authorList>
    </citation>
    <scope>NUCLEOTIDE SEQUENCE [LARGE SCALE GENOMIC DNA]</scope>
    <source>
        <strain evidence="6 7">DSM 45499</strain>
    </source>
</reference>
<dbReference type="InterPro" id="IPR003961">
    <property type="entry name" value="FN3_dom"/>
</dbReference>
<dbReference type="PROSITE" id="PS50853">
    <property type="entry name" value="FN3"/>
    <property type="match status" value="1"/>
</dbReference>
<comment type="caution">
    <text evidence="6">The sequence shown here is derived from an EMBL/GenBank/DDBJ whole genome shotgun (WGS) entry which is preliminary data.</text>
</comment>